<evidence type="ECO:0000256" key="9">
    <source>
        <dbReference type="ARBA" id="ARBA00022695"/>
    </source>
</evidence>
<keyword evidence="24" id="KW-0732">Signal</keyword>
<evidence type="ECO:0000256" key="15">
    <source>
        <dbReference type="ARBA" id="ARBA00051310"/>
    </source>
</evidence>
<keyword evidence="10" id="KW-0547">Nucleotide-binding</keyword>
<proteinExistence type="inferred from homology"/>
<comment type="pathway">
    <text evidence="18">Cofactor biosynthesis; coenzyme A biosynthesis; CoA from (R)-pantothenate: step 4/5.</text>
</comment>
<evidence type="ECO:0000256" key="3">
    <source>
        <dbReference type="ARBA" id="ARBA00011245"/>
    </source>
</evidence>
<accession>A0A182WK79</accession>
<sequence length="673" mass="74566">MFRVFVIAALAAVAVAQNPDAEAQILSSDSSVNPDGSYAWNYETSNGIRAQEEGVGGQSAQGSASWTDRDGTPIQLTYVADENGFQPQGAHLPREGPAPAHVLKTLEFIRANPPKDDPNFNIQALEAEIARLQALQNIFSPPSKRSTSQRVKMPSRTGLLTAVHLANIAKTLSATRPYALNTLYLQFHPQVAANVSCPLALGRFVASVYQSSVTWLGAEVDLRIVTGSLRSTGANFESFANRIRPATVDYLFYDYALSSSTSGGEKSLAERYPGVKVVELDTFDLEQVSLPTGLDNSLQTYRNVVLGGTFDRIHAGHKVLLTQAVLRATERLVVGVTDGAMIKSKKLHELILPATQRINHVREFLEDIDPFLRYEVVPILDPFGPTATDPNMDLIVVSTETARGGAKVNELRGSNGLNQLEVYTIELLDDESTIEDKEDKISSSNQRMDLLGTRLRPRKPAPTHIPAKPYIIGMIGGIAAGKSKMLERFQSFGAGIIDCDKIAHELYEPGEECYDQVVSTFGQEIVHPDGTINRKALGAIVFADQSKLDKLNEIMWKAIAKRANEKIRILHEQHGKEVIVMEAAVMLRAGWQNNCHEVWSCIVPREEAIRRLVERNQLEEQDAIRRVNMQPTSNEEMVHHSDIVFCTLWSYEYSQQQAEKAWAIVQQELKLKL</sequence>
<dbReference type="Gene3D" id="3.40.50.620">
    <property type="entry name" value="HUPs"/>
    <property type="match status" value="1"/>
</dbReference>
<keyword evidence="8" id="KW-0808">Transferase</keyword>
<evidence type="ECO:0000256" key="19">
    <source>
        <dbReference type="ARBA" id="ARBA00060696"/>
    </source>
</evidence>
<feature type="chain" id="PRO_5008141510" description="Bifunctional coenzyme A synthase" evidence="24">
    <location>
        <begin position="17"/>
        <end position="673"/>
    </location>
</feature>
<dbReference type="VEuPathDB" id="VectorBase:AMIN010792"/>
<keyword evidence="12" id="KW-0067">ATP-binding</keyword>
<dbReference type="CDD" id="cd02022">
    <property type="entry name" value="DPCK"/>
    <property type="match status" value="1"/>
</dbReference>
<evidence type="ECO:0000256" key="2">
    <source>
        <dbReference type="ARBA" id="ARBA00004496"/>
    </source>
</evidence>
<name>A0A182WK79_9DIPT</name>
<evidence type="ECO:0000256" key="12">
    <source>
        <dbReference type="ARBA" id="ARBA00022840"/>
    </source>
</evidence>
<protein>
    <recommendedName>
        <fullName evidence="22">Bifunctional coenzyme A synthase</fullName>
        <ecNumber evidence="21">2.7.1.24</ecNumber>
        <ecNumber evidence="4">2.7.7.3</ecNumber>
    </recommendedName>
</protein>
<dbReference type="InterPro" id="IPR014729">
    <property type="entry name" value="Rossmann-like_a/b/a_fold"/>
</dbReference>
<keyword evidence="5 23" id="KW-0193">Cuticle</keyword>
<dbReference type="FunFam" id="3.40.50.300:FF:000899">
    <property type="entry name" value="Bifunctional coenzyme A synthase"/>
    <property type="match status" value="1"/>
</dbReference>
<dbReference type="EnsemblMetazoa" id="AMIN010792-RA">
    <property type="protein sequence ID" value="AMIN010792-PA"/>
    <property type="gene ID" value="AMIN010792"/>
</dbReference>
<evidence type="ECO:0000256" key="13">
    <source>
        <dbReference type="ARBA" id="ARBA00023128"/>
    </source>
</evidence>
<dbReference type="EC" id="2.7.7.3" evidence="4"/>
<dbReference type="Pfam" id="PF01121">
    <property type="entry name" value="CoaE"/>
    <property type="match status" value="1"/>
</dbReference>
<dbReference type="GO" id="GO:0004140">
    <property type="term" value="F:dephospho-CoA kinase activity"/>
    <property type="evidence" value="ECO:0007669"/>
    <property type="project" value="UniProtKB-EC"/>
</dbReference>
<organism evidence="26 27">
    <name type="scientific">Anopheles minimus</name>
    <dbReference type="NCBI Taxonomy" id="112268"/>
    <lineage>
        <taxon>Eukaryota</taxon>
        <taxon>Metazoa</taxon>
        <taxon>Ecdysozoa</taxon>
        <taxon>Arthropoda</taxon>
        <taxon>Hexapoda</taxon>
        <taxon>Insecta</taxon>
        <taxon>Pterygota</taxon>
        <taxon>Neoptera</taxon>
        <taxon>Endopterygota</taxon>
        <taxon>Diptera</taxon>
        <taxon>Nematocera</taxon>
        <taxon>Culicoidea</taxon>
        <taxon>Culicidae</taxon>
        <taxon>Anophelinae</taxon>
        <taxon>Anopheles</taxon>
    </lineage>
</organism>
<evidence type="ECO:0000256" key="20">
    <source>
        <dbReference type="ARBA" id="ARBA00061673"/>
    </source>
</evidence>
<dbReference type="Gene3D" id="3.40.50.300">
    <property type="entry name" value="P-loop containing nucleotide triphosphate hydrolases"/>
    <property type="match status" value="1"/>
</dbReference>
<dbReference type="FunFam" id="3.40.50.620:FF:000089">
    <property type="entry name" value="Bifunctional coenzyme A synthase"/>
    <property type="match status" value="1"/>
</dbReference>
<dbReference type="STRING" id="112268.A0A182WK79"/>
<keyword evidence="13" id="KW-0496">Mitochondrion</keyword>
<dbReference type="EC" id="2.7.1.24" evidence="21"/>
<keyword evidence="9" id="KW-0548">Nucleotidyltransferase</keyword>
<evidence type="ECO:0000256" key="7">
    <source>
        <dbReference type="ARBA" id="ARBA00022553"/>
    </source>
</evidence>
<dbReference type="NCBIfam" id="NF001985">
    <property type="entry name" value="PRK00777.1"/>
    <property type="match status" value="1"/>
</dbReference>
<keyword evidence="11" id="KW-0418">Kinase</keyword>
<evidence type="ECO:0000256" key="21">
    <source>
        <dbReference type="ARBA" id="ARBA00066359"/>
    </source>
</evidence>
<comment type="catalytic activity">
    <reaction evidence="16">
        <text>3'-dephospho-CoA + ATP = ADP + CoA + H(+)</text>
        <dbReference type="Rhea" id="RHEA:18245"/>
        <dbReference type="ChEBI" id="CHEBI:15378"/>
        <dbReference type="ChEBI" id="CHEBI:30616"/>
        <dbReference type="ChEBI" id="CHEBI:57287"/>
        <dbReference type="ChEBI" id="CHEBI:57328"/>
        <dbReference type="ChEBI" id="CHEBI:456216"/>
        <dbReference type="EC" id="2.7.1.24"/>
    </reaction>
    <physiologicalReaction direction="left-to-right" evidence="16">
        <dbReference type="Rhea" id="RHEA:18246"/>
    </physiologicalReaction>
</comment>
<dbReference type="GO" id="GO:0005759">
    <property type="term" value="C:mitochondrial matrix"/>
    <property type="evidence" value="ECO:0007669"/>
    <property type="project" value="UniProtKB-SubCell"/>
</dbReference>
<dbReference type="InterPro" id="IPR000618">
    <property type="entry name" value="Insect_cuticle"/>
</dbReference>
<evidence type="ECO:0000259" key="25">
    <source>
        <dbReference type="Pfam" id="PF01467"/>
    </source>
</evidence>
<dbReference type="GO" id="GO:0042302">
    <property type="term" value="F:structural constituent of cuticle"/>
    <property type="evidence" value="ECO:0007669"/>
    <property type="project" value="UniProtKB-UniRule"/>
</dbReference>
<evidence type="ECO:0000256" key="11">
    <source>
        <dbReference type="ARBA" id="ARBA00022777"/>
    </source>
</evidence>
<dbReference type="SUPFAM" id="SSF52540">
    <property type="entry name" value="P-loop containing nucleoside triphosphate hydrolases"/>
    <property type="match status" value="1"/>
</dbReference>
<evidence type="ECO:0000256" key="22">
    <source>
        <dbReference type="ARBA" id="ARBA00067394"/>
    </source>
</evidence>
<dbReference type="PROSITE" id="PS00233">
    <property type="entry name" value="CHIT_BIND_RR_1"/>
    <property type="match status" value="1"/>
</dbReference>
<evidence type="ECO:0000256" key="18">
    <source>
        <dbReference type="ARBA" id="ARBA00060565"/>
    </source>
</evidence>
<reference evidence="26" key="2">
    <citation type="submission" date="2020-05" db="UniProtKB">
        <authorList>
            <consortium name="EnsemblMetazoa"/>
        </authorList>
    </citation>
    <scope>IDENTIFICATION</scope>
    <source>
        <strain evidence="26">MINIMUS1</strain>
    </source>
</reference>
<evidence type="ECO:0000256" key="16">
    <source>
        <dbReference type="ARBA" id="ARBA00051912"/>
    </source>
</evidence>
<evidence type="ECO:0000256" key="5">
    <source>
        <dbReference type="ARBA" id="ARBA00022460"/>
    </source>
</evidence>
<dbReference type="SUPFAM" id="SSF52374">
    <property type="entry name" value="Nucleotidylyl transferase"/>
    <property type="match status" value="1"/>
</dbReference>
<dbReference type="Pfam" id="PF00379">
    <property type="entry name" value="Chitin_bind_4"/>
    <property type="match status" value="1"/>
</dbReference>
<dbReference type="PANTHER" id="PTHR10695:SF46">
    <property type="entry name" value="BIFUNCTIONAL COENZYME A SYNTHASE-RELATED"/>
    <property type="match status" value="1"/>
</dbReference>
<evidence type="ECO:0000313" key="26">
    <source>
        <dbReference type="EnsemblMetazoa" id="AMIN010792-PA"/>
    </source>
</evidence>
<dbReference type="HAMAP" id="MF_00376">
    <property type="entry name" value="Dephospho_CoA_kinase"/>
    <property type="match status" value="1"/>
</dbReference>
<dbReference type="InterPro" id="IPR031311">
    <property type="entry name" value="CHIT_BIND_RR_consensus"/>
</dbReference>
<dbReference type="Pfam" id="PF01467">
    <property type="entry name" value="CTP_transf_like"/>
    <property type="match status" value="1"/>
</dbReference>
<dbReference type="PANTHER" id="PTHR10695">
    <property type="entry name" value="DEPHOSPHO-COA KINASE-RELATED"/>
    <property type="match status" value="1"/>
</dbReference>
<keyword evidence="7" id="KW-0597">Phosphoprotein</keyword>
<dbReference type="AlphaFoldDB" id="A0A182WK79"/>
<evidence type="ECO:0000256" key="10">
    <source>
        <dbReference type="ARBA" id="ARBA00022741"/>
    </source>
</evidence>
<evidence type="ECO:0000256" key="17">
    <source>
        <dbReference type="ARBA" id="ARBA00059677"/>
    </source>
</evidence>
<dbReference type="CDD" id="cd02164">
    <property type="entry name" value="PPAT_CoAS"/>
    <property type="match status" value="1"/>
</dbReference>
<keyword evidence="14" id="KW-0511">Multifunctional enzyme</keyword>
<evidence type="ECO:0000256" key="4">
    <source>
        <dbReference type="ARBA" id="ARBA00012392"/>
    </source>
</evidence>
<dbReference type="InterPro" id="IPR027417">
    <property type="entry name" value="P-loop_NTPase"/>
</dbReference>
<evidence type="ECO:0000256" key="14">
    <source>
        <dbReference type="ARBA" id="ARBA00023268"/>
    </source>
</evidence>
<comment type="subunit">
    <text evidence="3">Monomer.</text>
</comment>
<dbReference type="NCBIfam" id="TIGR00125">
    <property type="entry name" value="cyt_tran_rel"/>
    <property type="match status" value="1"/>
</dbReference>
<dbReference type="GO" id="GO:0004595">
    <property type="term" value="F:pantetheine-phosphate adenylyltransferase activity"/>
    <property type="evidence" value="ECO:0007669"/>
    <property type="project" value="UniProtKB-EC"/>
</dbReference>
<dbReference type="InterPro" id="IPR001977">
    <property type="entry name" value="Depp_CoAkinase"/>
</dbReference>
<comment type="function">
    <text evidence="17">Bifunctional enzyme that catalyzes the fourth and fifth sequential steps of CoA biosynthetic pathway. The fourth reaction is catalyzed by the phosphopantetheine adenylyltransferase, coded by the coaD domain; the fifth reaction is catalyzed by the dephospho-CoA kinase, coded by the coaE domain. May act as a point of CoA biosynthesis regulation.</text>
</comment>
<reference evidence="27" key="1">
    <citation type="submission" date="2013-03" db="EMBL/GenBank/DDBJ databases">
        <title>The Genome Sequence of Anopheles minimus MINIMUS1.</title>
        <authorList>
            <consortium name="The Broad Institute Genomics Platform"/>
            <person name="Neafsey D.E."/>
            <person name="Walton C."/>
            <person name="Walker B."/>
            <person name="Young S.K."/>
            <person name="Zeng Q."/>
            <person name="Gargeya S."/>
            <person name="Fitzgerald M."/>
            <person name="Haas B."/>
            <person name="Abouelleil A."/>
            <person name="Allen A.W."/>
            <person name="Alvarado L."/>
            <person name="Arachchi H.M."/>
            <person name="Berlin A.M."/>
            <person name="Chapman S.B."/>
            <person name="Gainer-Dewar J."/>
            <person name="Goldberg J."/>
            <person name="Griggs A."/>
            <person name="Gujja S."/>
            <person name="Hansen M."/>
            <person name="Howarth C."/>
            <person name="Imamovic A."/>
            <person name="Ireland A."/>
            <person name="Larimer J."/>
            <person name="McCowan C."/>
            <person name="Murphy C."/>
            <person name="Pearson M."/>
            <person name="Poon T.W."/>
            <person name="Priest M."/>
            <person name="Roberts A."/>
            <person name="Saif S."/>
            <person name="Shea T."/>
            <person name="Sisk P."/>
            <person name="Sykes S."/>
            <person name="Wortman J."/>
            <person name="Nusbaum C."/>
            <person name="Birren B."/>
        </authorList>
    </citation>
    <scope>NUCLEOTIDE SEQUENCE [LARGE SCALE GENOMIC DNA]</scope>
    <source>
        <strain evidence="27">MINIMUS1</strain>
    </source>
</reference>
<feature type="domain" description="Cytidyltransferase-like" evidence="25">
    <location>
        <begin position="305"/>
        <end position="445"/>
    </location>
</feature>
<keyword evidence="6" id="KW-0963">Cytoplasm</keyword>
<comment type="pathway">
    <text evidence="19">Cofactor biosynthesis; coenzyme A biosynthesis; CoA from (R)-pantothenate: step 5/5.</text>
</comment>
<dbReference type="GO" id="GO:0015937">
    <property type="term" value="P:coenzyme A biosynthetic process"/>
    <property type="evidence" value="ECO:0007669"/>
    <property type="project" value="InterPro"/>
</dbReference>
<keyword evidence="27" id="KW-1185">Reference proteome</keyword>
<dbReference type="PROSITE" id="PS51155">
    <property type="entry name" value="CHIT_BIND_RR_2"/>
    <property type="match status" value="1"/>
</dbReference>
<dbReference type="InterPro" id="IPR004821">
    <property type="entry name" value="Cyt_trans-like"/>
</dbReference>
<dbReference type="PROSITE" id="PS51219">
    <property type="entry name" value="DPCK"/>
    <property type="match status" value="1"/>
</dbReference>
<comment type="similarity">
    <text evidence="20">In the central section; belongs to the eukaryotic CoaD family.</text>
</comment>
<evidence type="ECO:0000256" key="1">
    <source>
        <dbReference type="ARBA" id="ARBA00004305"/>
    </source>
</evidence>
<comment type="subcellular location">
    <subcellularLocation>
        <location evidence="2">Cytoplasm</location>
    </subcellularLocation>
    <subcellularLocation>
        <location evidence="1">Mitochondrion matrix</location>
    </subcellularLocation>
</comment>
<feature type="signal peptide" evidence="24">
    <location>
        <begin position="1"/>
        <end position="16"/>
    </location>
</feature>
<dbReference type="Proteomes" id="UP000075920">
    <property type="component" value="Unassembled WGS sequence"/>
</dbReference>
<evidence type="ECO:0000256" key="24">
    <source>
        <dbReference type="SAM" id="SignalP"/>
    </source>
</evidence>
<evidence type="ECO:0000256" key="8">
    <source>
        <dbReference type="ARBA" id="ARBA00022679"/>
    </source>
</evidence>
<comment type="catalytic activity">
    <reaction evidence="15">
        <text>(R)-4'-phosphopantetheine + ATP + H(+) = 3'-dephospho-CoA + diphosphate</text>
        <dbReference type="Rhea" id="RHEA:19801"/>
        <dbReference type="ChEBI" id="CHEBI:15378"/>
        <dbReference type="ChEBI" id="CHEBI:30616"/>
        <dbReference type="ChEBI" id="CHEBI:33019"/>
        <dbReference type="ChEBI" id="CHEBI:57328"/>
        <dbReference type="ChEBI" id="CHEBI:61723"/>
        <dbReference type="EC" id="2.7.7.3"/>
    </reaction>
    <physiologicalReaction direction="left-to-right" evidence="15">
        <dbReference type="Rhea" id="RHEA:19802"/>
    </physiologicalReaction>
</comment>
<dbReference type="GO" id="GO:0005524">
    <property type="term" value="F:ATP binding"/>
    <property type="evidence" value="ECO:0007669"/>
    <property type="project" value="UniProtKB-KW"/>
</dbReference>
<dbReference type="NCBIfam" id="TIGR00152">
    <property type="entry name" value="dephospho-CoA kinase"/>
    <property type="match status" value="1"/>
</dbReference>
<evidence type="ECO:0000256" key="23">
    <source>
        <dbReference type="PROSITE-ProRule" id="PRU00497"/>
    </source>
</evidence>
<dbReference type="PRINTS" id="PR00947">
    <property type="entry name" value="CUTICLE"/>
</dbReference>
<evidence type="ECO:0000313" key="27">
    <source>
        <dbReference type="Proteomes" id="UP000075920"/>
    </source>
</evidence>
<evidence type="ECO:0000256" key="6">
    <source>
        <dbReference type="ARBA" id="ARBA00022490"/>
    </source>
</evidence>